<organism evidence="5 6">
    <name type="scientific">Sporosarcina ureae</name>
    <dbReference type="NCBI Taxonomy" id="1571"/>
    <lineage>
        <taxon>Bacteria</taxon>
        <taxon>Bacillati</taxon>
        <taxon>Bacillota</taxon>
        <taxon>Bacilli</taxon>
        <taxon>Bacillales</taxon>
        <taxon>Caryophanaceae</taxon>
        <taxon>Sporosarcina</taxon>
    </lineage>
</organism>
<evidence type="ECO:0000256" key="2">
    <source>
        <dbReference type="ARBA" id="ARBA00022448"/>
    </source>
</evidence>
<keyword evidence="2" id="KW-0813">Transport</keyword>
<dbReference type="PIRSF" id="PIRSF006470">
    <property type="entry name" value="DctB"/>
    <property type="match status" value="1"/>
</dbReference>
<dbReference type="InterPro" id="IPR004682">
    <property type="entry name" value="TRAP_DctP"/>
</dbReference>
<dbReference type="Pfam" id="PF03480">
    <property type="entry name" value="DctP"/>
    <property type="match status" value="1"/>
</dbReference>
<evidence type="ECO:0000313" key="5">
    <source>
        <dbReference type="EMBL" id="ARF14927.1"/>
    </source>
</evidence>
<evidence type="ECO:0000256" key="4">
    <source>
        <dbReference type="SAM" id="SignalP"/>
    </source>
</evidence>
<feature type="chain" id="PRO_5045161015" description="C4-dicarboxylate ABC transporter substrate-binding protein" evidence="4">
    <location>
        <begin position="23"/>
        <end position="345"/>
    </location>
</feature>
<dbReference type="NCBIfam" id="TIGR00787">
    <property type="entry name" value="dctP"/>
    <property type="match status" value="1"/>
</dbReference>
<protein>
    <recommendedName>
        <fullName evidence="7">C4-dicarboxylate ABC transporter substrate-binding protein</fullName>
    </recommendedName>
</protein>
<keyword evidence="3 4" id="KW-0732">Signal</keyword>
<keyword evidence="6" id="KW-1185">Reference proteome</keyword>
<comment type="similarity">
    <text evidence="1">Belongs to the bacterial solute-binding protein 7 family.</text>
</comment>
<dbReference type="PANTHER" id="PTHR33376">
    <property type="match status" value="1"/>
</dbReference>
<sequence length="345" mass="38450">MKNKWLLIAMSAVFAVFLSACSDDNVKPVSGEEVKGGDATYTLKFPHIVPTDHPAHKAALVFKDEVEKNSDGKVKVEVFANGELYGSDREIIEAIQLGNADISMVGSPSIGNFDERFYVLDLPFLFASKEAPREALAGDLGKELSDGLGDINLKALGYGYDGFRHVLNNKKPITTPEDMKGSKIRVQESEIQQDIFNTLGANASPLAFGELYSALQQKTYDGMDSTLSLIDSSKFYEVQKYLTLTSHQYSGLAILFNNKLFDEMPADIQDIITEAGKKTEADYYQFVDEDEESMSTKFKDENLIEVTELTADEREKFIEAVQPVYKKYEEIIGKDLIDLAKSYSE</sequence>
<proteinExistence type="inferred from homology"/>
<dbReference type="RefSeq" id="WP_029052699.1">
    <property type="nucleotide sequence ID" value="NZ_CP015108.1"/>
</dbReference>
<evidence type="ECO:0008006" key="7">
    <source>
        <dbReference type="Google" id="ProtNLM"/>
    </source>
</evidence>
<dbReference type="InterPro" id="IPR038404">
    <property type="entry name" value="TRAP_DctP_sf"/>
</dbReference>
<reference evidence="5 6" key="1">
    <citation type="submission" date="2016-04" db="EMBL/GenBank/DDBJ databases">
        <title>Comparative Genomics and Epigenetics of Sporosarcina ureae.</title>
        <authorList>
            <person name="Oliver A.S."/>
            <person name="Cooper K.K."/>
        </authorList>
    </citation>
    <scope>NUCLEOTIDE SEQUENCE [LARGE SCALE GENOMIC DNA]</scope>
    <source>
        <strain evidence="5 6">S204</strain>
    </source>
</reference>
<dbReference type="Gene3D" id="3.40.190.170">
    <property type="entry name" value="Bacterial extracellular solute-binding protein, family 7"/>
    <property type="match status" value="1"/>
</dbReference>
<accession>A0ABM6JXF4</accession>
<dbReference type="EMBL" id="CP015108">
    <property type="protein sequence ID" value="ARF14927.1"/>
    <property type="molecule type" value="Genomic_DNA"/>
</dbReference>
<name>A0ABM6JXF4_SPOUR</name>
<dbReference type="NCBIfam" id="NF037995">
    <property type="entry name" value="TRAP_S1"/>
    <property type="match status" value="1"/>
</dbReference>
<gene>
    <name evidence="5" type="ORF">SporoS204_12645</name>
</gene>
<evidence type="ECO:0000256" key="1">
    <source>
        <dbReference type="ARBA" id="ARBA00009023"/>
    </source>
</evidence>
<dbReference type="Proteomes" id="UP000192486">
    <property type="component" value="Chromosome"/>
</dbReference>
<dbReference type="CDD" id="cd13603">
    <property type="entry name" value="PBP2_TRAP_Siap_TeaA_like"/>
    <property type="match status" value="1"/>
</dbReference>
<evidence type="ECO:0000256" key="3">
    <source>
        <dbReference type="ARBA" id="ARBA00022729"/>
    </source>
</evidence>
<evidence type="ECO:0000313" key="6">
    <source>
        <dbReference type="Proteomes" id="UP000192486"/>
    </source>
</evidence>
<dbReference type="PROSITE" id="PS51257">
    <property type="entry name" value="PROKAR_LIPOPROTEIN"/>
    <property type="match status" value="1"/>
</dbReference>
<dbReference type="PANTHER" id="PTHR33376:SF7">
    <property type="entry name" value="C4-DICARBOXYLATE-BINDING PROTEIN DCTB"/>
    <property type="match status" value="1"/>
</dbReference>
<feature type="signal peptide" evidence="4">
    <location>
        <begin position="1"/>
        <end position="22"/>
    </location>
</feature>
<dbReference type="InterPro" id="IPR018389">
    <property type="entry name" value="DctP_fam"/>
</dbReference>